<dbReference type="InterPro" id="IPR003754">
    <property type="entry name" value="4pyrrol_synth_uPrphyn_synth"/>
</dbReference>
<organism evidence="2 3">
    <name type="scientific">Pseudoruegeria aquimaris</name>
    <dbReference type="NCBI Taxonomy" id="393663"/>
    <lineage>
        <taxon>Bacteria</taxon>
        <taxon>Pseudomonadati</taxon>
        <taxon>Pseudomonadota</taxon>
        <taxon>Alphaproteobacteria</taxon>
        <taxon>Rhodobacterales</taxon>
        <taxon>Roseobacteraceae</taxon>
        <taxon>Pseudoruegeria</taxon>
    </lineage>
</organism>
<dbReference type="AlphaFoldDB" id="A0A1Y5RVZ4"/>
<evidence type="ECO:0000259" key="1">
    <source>
        <dbReference type="Pfam" id="PF02602"/>
    </source>
</evidence>
<name>A0A1Y5RVZ4_9RHOB</name>
<dbReference type="GO" id="GO:0004852">
    <property type="term" value="F:uroporphyrinogen-III synthase activity"/>
    <property type="evidence" value="ECO:0007669"/>
    <property type="project" value="InterPro"/>
</dbReference>
<dbReference type="Proteomes" id="UP000193409">
    <property type="component" value="Unassembled WGS sequence"/>
</dbReference>
<accession>A0A1Y5RVZ4</accession>
<dbReference type="CDD" id="cd06578">
    <property type="entry name" value="HemD"/>
    <property type="match status" value="1"/>
</dbReference>
<evidence type="ECO:0000313" key="3">
    <source>
        <dbReference type="Proteomes" id="UP000193409"/>
    </source>
</evidence>
<keyword evidence="3" id="KW-1185">Reference proteome</keyword>
<sequence>MPEPTPRNHPNIPDNPAGRPVILLTRPRVASERFAGQLEARIGGSARIVVAPLAEIVPTHAPVPDPDAFDFVVFTSENGAAMLGGAPRRLPCYCVGARTAEAAQGLGYEPAHVARDVSALIRHLLAHPPTGQGLYARGVQVSHPLAEALAEEGIRITETMLYRQAPQNWSGALVAEITGADVIAPLFSPHIARRFRASLEVSGLRAAAVALSPSVAAALGPDFRGEIHTCAAPDAESMCTAVEGLLDAWGKLEQAGSPS</sequence>
<proteinExistence type="predicted"/>
<protein>
    <submittedName>
        <fullName evidence="2">Uroporphyrinogen-III synthase</fullName>
    </submittedName>
</protein>
<dbReference type="InterPro" id="IPR036108">
    <property type="entry name" value="4pyrrol_syn_uPrphyn_synt_sf"/>
</dbReference>
<feature type="domain" description="Tetrapyrrole biosynthesis uroporphyrinogen III synthase" evidence="1">
    <location>
        <begin position="46"/>
        <end position="237"/>
    </location>
</feature>
<reference evidence="2 3" key="1">
    <citation type="submission" date="2017-03" db="EMBL/GenBank/DDBJ databases">
        <authorList>
            <person name="Afonso C.L."/>
            <person name="Miller P.J."/>
            <person name="Scott M.A."/>
            <person name="Spackman E."/>
            <person name="Goraichik I."/>
            <person name="Dimitrov K.M."/>
            <person name="Suarez D.L."/>
            <person name="Swayne D.E."/>
        </authorList>
    </citation>
    <scope>NUCLEOTIDE SEQUENCE [LARGE SCALE GENOMIC DNA]</scope>
    <source>
        <strain evidence="2 3">CECT 7680</strain>
    </source>
</reference>
<dbReference type="OrthoDB" id="7204250at2"/>
<dbReference type="GO" id="GO:0033014">
    <property type="term" value="P:tetrapyrrole biosynthetic process"/>
    <property type="evidence" value="ECO:0007669"/>
    <property type="project" value="InterPro"/>
</dbReference>
<dbReference type="Gene3D" id="3.40.50.10090">
    <property type="match status" value="2"/>
</dbReference>
<dbReference type="EMBL" id="FWFQ01000005">
    <property type="protein sequence ID" value="SLN24113.1"/>
    <property type="molecule type" value="Genomic_DNA"/>
</dbReference>
<dbReference type="Pfam" id="PF02602">
    <property type="entry name" value="HEM4"/>
    <property type="match status" value="1"/>
</dbReference>
<dbReference type="SUPFAM" id="SSF69618">
    <property type="entry name" value="HemD-like"/>
    <property type="match status" value="1"/>
</dbReference>
<evidence type="ECO:0000313" key="2">
    <source>
        <dbReference type="EMBL" id="SLN24113.1"/>
    </source>
</evidence>
<gene>
    <name evidence="2" type="ORF">PSA7680_00990</name>
</gene>